<dbReference type="Proteomes" id="UP000814140">
    <property type="component" value="Unassembled WGS sequence"/>
</dbReference>
<evidence type="ECO:0000313" key="1">
    <source>
        <dbReference type="EMBL" id="KAI0067624.1"/>
    </source>
</evidence>
<reference evidence="1" key="2">
    <citation type="journal article" date="2022" name="New Phytol.">
        <title>Evolutionary transition to the ectomycorrhizal habit in the genomes of a hyperdiverse lineage of mushroom-forming fungi.</title>
        <authorList>
            <person name="Looney B."/>
            <person name="Miyauchi S."/>
            <person name="Morin E."/>
            <person name="Drula E."/>
            <person name="Courty P.E."/>
            <person name="Kohler A."/>
            <person name="Kuo A."/>
            <person name="LaButti K."/>
            <person name="Pangilinan J."/>
            <person name="Lipzen A."/>
            <person name="Riley R."/>
            <person name="Andreopoulos W."/>
            <person name="He G."/>
            <person name="Johnson J."/>
            <person name="Nolan M."/>
            <person name="Tritt A."/>
            <person name="Barry K.W."/>
            <person name="Grigoriev I.V."/>
            <person name="Nagy L.G."/>
            <person name="Hibbett D."/>
            <person name="Henrissat B."/>
            <person name="Matheny P.B."/>
            <person name="Labbe J."/>
            <person name="Martin F.M."/>
        </authorList>
    </citation>
    <scope>NUCLEOTIDE SEQUENCE</scope>
    <source>
        <strain evidence="1">HHB10654</strain>
    </source>
</reference>
<name>A0ACB8TGN4_9AGAM</name>
<sequence>MRGSPASGRLCSRGPVVAPGALMQSHRYALQYNITGPNLSRGIGGSGMLDRELRRALGNVGVPALRCAGCRAPAASRVRGVHMPVERYGMPGRAAAPVRRSADAGLEAALGQGGGGNALCTYGCGVRGEEHMRSRDDLHGDGKRDSGCGAPLLASPASGSKFAGASLGEDATGDWRTLGGVQYVAIAAWHLLRSLDRFERERLLGRLRTARVEVGIFVTDESKAAPPKNSLLPGDPLQNIAIATVTVGPGSEIRRHMRRLRGRMRDIRVHGKRPEFATFLEVETIYPPSNRVSLEGRITSKIADHTGKYEIGYCHQNKSRRGVSTVGPVAAQLDIEKSRLIGLPRNYGGVFVGSAVDCIGRLETVSGNRIYKRDATTPSSIVGGRYHPGPFIMFLRPIIEAACHAWEVEEACDGAVSIRKERMDISCIVAHVDGSVRADAYAIWADATGYSRTVREKQADMYGGLCWAWYRLRNMVRRLVLVHELRLSGAEGLRPEKGIAKRVSSVNHNDSVSGWERVIDGREGRKSNLQLQREVLKGIYGGTNPLAVWGFTGLVVV</sequence>
<accession>A0ACB8TGN4</accession>
<keyword evidence="2" id="KW-1185">Reference proteome</keyword>
<proteinExistence type="predicted"/>
<reference evidence="1" key="1">
    <citation type="submission" date="2021-03" db="EMBL/GenBank/DDBJ databases">
        <authorList>
            <consortium name="DOE Joint Genome Institute"/>
            <person name="Ahrendt S."/>
            <person name="Looney B.P."/>
            <person name="Miyauchi S."/>
            <person name="Morin E."/>
            <person name="Drula E."/>
            <person name="Courty P.E."/>
            <person name="Chicoki N."/>
            <person name="Fauchery L."/>
            <person name="Kohler A."/>
            <person name="Kuo A."/>
            <person name="Labutti K."/>
            <person name="Pangilinan J."/>
            <person name="Lipzen A."/>
            <person name="Riley R."/>
            <person name="Andreopoulos W."/>
            <person name="He G."/>
            <person name="Johnson J."/>
            <person name="Barry K.W."/>
            <person name="Grigoriev I.V."/>
            <person name="Nagy L."/>
            <person name="Hibbett D."/>
            <person name="Henrissat B."/>
            <person name="Matheny P.B."/>
            <person name="Labbe J."/>
            <person name="Martin F."/>
        </authorList>
    </citation>
    <scope>NUCLEOTIDE SEQUENCE</scope>
    <source>
        <strain evidence="1">HHB10654</strain>
    </source>
</reference>
<dbReference type="EMBL" id="MU277189">
    <property type="protein sequence ID" value="KAI0067624.1"/>
    <property type="molecule type" value="Genomic_DNA"/>
</dbReference>
<organism evidence="1 2">
    <name type="scientific">Artomyces pyxidatus</name>
    <dbReference type="NCBI Taxonomy" id="48021"/>
    <lineage>
        <taxon>Eukaryota</taxon>
        <taxon>Fungi</taxon>
        <taxon>Dikarya</taxon>
        <taxon>Basidiomycota</taxon>
        <taxon>Agaricomycotina</taxon>
        <taxon>Agaricomycetes</taxon>
        <taxon>Russulales</taxon>
        <taxon>Auriscalpiaceae</taxon>
        <taxon>Artomyces</taxon>
    </lineage>
</organism>
<comment type="caution">
    <text evidence="1">The sequence shown here is derived from an EMBL/GenBank/DDBJ whole genome shotgun (WGS) entry which is preliminary data.</text>
</comment>
<evidence type="ECO:0000313" key="2">
    <source>
        <dbReference type="Proteomes" id="UP000814140"/>
    </source>
</evidence>
<protein>
    <submittedName>
        <fullName evidence="1">Uncharacterized protein</fullName>
    </submittedName>
</protein>
<gene>
    <name evidence="1" type="ORF">BV25DRAFT_1896657</name>
</gene>